<feature type="compositionally biased region" description="Polar residues" evidence="3">
    <location>
        <begin position="488"/>
        <end position="499"/>
    </location>
</feature>
<dbReference type="OrthoDB" id="9182744at2"/>
<evidence type="ECO:0000313" key="6">
    <source>
        <dbReference type="Proteomes" id="UP000243232"/>
    </source>
</evidence>
<sequence>MSIMGFQRSRLMRATSVITLAGFLAGCLPGTVKQDGTSAGGLSDAFKSALDVANSATASIGAAASSVGLGNYVGKKGMDNRQWTAQDQASANKAKSIFDNLSAITATVEVYDPLKPGEEARYKKKISEVMAKYGSQKTLTPEQLLEVTETVLPVLRFIAKSRMYREGKVIADNQNKRSTKGTTEQVWVPAGGSVELLVQTFCNDHNLPGRSPGDTYTIRSIEAYLPEQLIPAYTDVTRYSAAHPDNYYNTQSLVWYFRHNPCEEARLTGGMRTLFNNAVRPVSLAAMNSYCQMENIKSTGGSMATNIASQYAPIDPSTMANYRSMFAQAKSLSDKATMLANADYSNSTDLLQLADMAGIVPQSASSVLNNPYLREARKYTDLITPKNPSTPEEKTVAQALSVLNQIGDDLPKADGGIQPNGNYSMLPNGLAAQSSLYGPGSGKIVIKNPTGSPQPVDPSGWIATTTSSGNGNSYHPTQRLSVGPYTPVRTTAPSGSSAYTKAQEDRAKDMIASEFGKTEWSLGIPTDSTSDEPCTEIGNVEVPYLEMAVIHDVLEAVPVLGNGLSLYNAVTGHDWLTGKSIDAEEQLGAAISAISPSGGLVKLIAKMGGRLGGTAGAYKKYNQVKEAKETYDETKEFLDAVSQEDPCKKLRGLAGFAGTMACSHGSKRQCAGGAALKEAINGGMGQSKVDPSNSLFMQFNSLLD</sequence>
<dbReference type="EMBL" id="LT629785">
    <property type="protein sequence ID" value="SDU13620.1"/>
    <property type="molecule type" value="Genomic_DNA"/>
</dbReference>
<comment type="subcellular location">
    <subcellularLocation>
        <location evidence="1">Secreted</location>
    </subcellularLocation>
</comment>
<dbReference type="Proteomes" id="UP000243232">
    <property type="component" value="Chromosome I"/>
</dbReference>
<feature type="region of interest" description="Disordered" evidence="3">
    <location>
        <begin position="467"/>
        <end position="499"/>
    </location>
</feature>
<evidence type="ECO:0000259" key="4">
    <source>
        <dbReference type="Pfam" id="PF14449"/>
    </source>
</evidence>
<reference evidence="6" key="1">
    <citation type="submission" date="2016-10" db="EMBL/GenBank/DDBJ databases">
        <authorList>
            <person name="Varghese N."/>
            <person name="Submissions S."/>
        </authorList>
    </citation>
    <scope>NUCLEOTIDE SEQUENCE [LARGE SCALE GENOMIC DNA]</scope>
    <source>
        <strain evidence="6">DSM 17875</strain>
    </source>
</reference>
<dbReference type="AlphaFoldDB" id="A0A1H2G288"/>
<accession>A0A1H2G288</accession>
<dbReference type="RefSeq" id="WP_157718842.1">
    <property type="nucleotide sequence ID" value="NZ_LT629785.1"/>
</dbReference>
<proteinExistence type="predicted"/>
<evidence type="ECO:0000256" key="3">
    <source>
        <dbReference type="SAM" id="MobiDB-lite"/>
    </source>
</evidence>
<dbReference type="GO" id="GO:0005576">
    <property type="term" value="C:extracellular region"/>
    <property type="evidence" value="ECO:0007669"/>
    <property type="project" value="UniProtKB-SubCell"/>
</dbReference>
<feature type="domain" description="Pre-toxin TG" evidence="4">
    <location>
        <begin position="553"/>
        <end position="606"/>
    </location>
</feature>
<gene>
    <name evidence="5" type="ORF">SAMN05216296_1979</name>
</gene>
<evidence type="ECO:0000313" key="5">
    <source>
        <dbReference type="EMBL" id="SDU13620.1"/>
    </source>
</evidence>
<evidence type="ECO:0000256" key="1">
    <source>
        <dbReference type="ARBA" id="ARBA00004613"/>
    </source>
</evidence>
<protein>
    <submittedName>
        <fullName evidence="5">Pre-toxin TG</fullName>
    </submittedName>
</protein>
<dbReference type="Pfam" id="PF14449">
    <property type="entry name" value="PT-TG"/>
    <property type="match status" value="1"/>
</dbReference>
<dbReference type="InterPro" id="IPR027797">
    <property type="entry name" value="PT-TG_dom"/>
</dbReference>
<organism evidence="5 6">
    <name type="scientific">Pseudomonas pohangensis</name>
    <dbReference type="NCBI Taxonomy" id="364197"/>
    <lineage>
        <taxon>Bacteria</taxon>
        <taxon>Pseudomonadati</taxon>
        <taxon>Pseudomonadota</taxon>
        <taxon>Gammaproteobacteria</taxon>
        <taxon>Pseudomonadales</taxon>
        <taxon>Pseudomonadaceae</taxon>
        <taxon>Pseudomonas</taxon>
    </lineage>
</organism>
<evidence type="ECO:0000256" key="2">
    <source>
        <dbReference type="ARBA" id="ARBA00022525"/>
    </source>
</evidence>
<feature type="compositionally biased region" description="Polar residues" evidence="3">
    <location>
        <begin position="467"/>
        <end position="480"/>
    </location>
</feature>
<keyword evidence="6" id="KW-1185">Reference proteome</keyword>
<name>A0A1H2G288_9PSED</name>
<keyword evidence="2" id="KW-0964">Secreted</keyword>